<dbReference type="Proteomes" id="UP000608754">
    <property type="component" value="Unassembled WGS sequence"/>
</dbReference>
<evidence type="ECO:0000313" key="2">
    <source>
        <dbReference type="EMBL" id="MBF0597271.1"/>
    </source>
</evidence>
<proteinExistence type="predicted"/>
<organism evidence="2 3">
    <name type="scientific">Faecalibacter rhinopitheci</name>
    <dbReference type="NCBI Taxonomy" id="2779678"/>
    <lineage>
        <taxon>Bacteria</taxon>
        <taxon>Pseudomonadati</taxon>
        <taxon>Bacteroidota</taxon>
        <taxon>Flavobacteriia</taxon>
        <taxon>Flavobacteriales</taxon>
        <taxon>Weeksellaceae</taxon>
        <taxon>Faecalibacter</taxon>
    </lineage>
</organism>
<sequence>MYKKYSSILILISGILFAQTTDLEKDKIFKNPHLVEESFTKAFIKTNIIEDYIQEYHTKTYYNSEGNKKNKEYFSENGDLLYTETFTYSEDQKLIKSELSDPERNMIVIKDYEYTSDGFVETKSENEIVTVFNEYKINDQGNIIYNKETSLIDNNIFTEKTNEYKNNQLIKTVVKYGKDGYIINYKYNQLSQPIEEVIFDLKNNLVSKKRRNFDENSNIVEEFLYDSQGKLKTNNRILYEYDENKNWLKRTQYANNIEQPISNTMRTIKY</sequence>
<gene>
    <name evidence="2" type="ORF">IM532_07400</name>
</gene>
<keyword evidence="3" id="KW-1185">Reference proteome</keyword>
<evidence type="ECO:0000256" key="1">
    <source>
        <dbReference type="SAM" id="SignalP"/>
    </source>
</evidence>
<dbReference type="EMBL" id="JADGIK010000004">
    <property type="protein sequence ID" value="MBF0597271.1"/>
    <property type="molecule type" value="Genomic_DNA"/>
</dbReference>
<reference evidence="2" key="1">
    <citation type="submission" date="2020-10" db="EMBL/GenBank/DDBJ databases">
        <authorList>
            <person name="Lu T."/>
            <person name="Wang Q."/>
            <person name="Han X."/>
        </authorList>
    </citation>
    <scope>NUCLEOTIDE SEQUENCE</scope>
    <source>
        <strain evidence="2">WQ 117</strain>
    </source>
</reference>
<name>A0A8J7KDF9_9FLAO</name>
<accession>A0A8J7KDF9</accession>
<dbReference type="AlphaFoldDB" id="A0A8J7KDF9"/>
<comment type="caution">
    <text evidence="2">The sequence shown here is derived from an EMBL/GenBank/DDBJ whole genome shotgun (WGS) entry which is preliminary data.</text>
</comment>
<evidence type="ECO:0008006" key="4">
    <source>
        <dbReference type="Google" id="ProtNLM"/>
    </source>
</evidence>
<keyword evidence="1" id="KW-0732">Signal</keyword>
<evidence type="ECO:0000313" key="3">
    <source>
        <dbReference type="Proteomes" id="UP000608754"/>
    </source>
</evidence>
<feature type="signal peptide" evidence="1">
    <location>
        <begin position="1"/>
        <end position="18"/>
    </location>
</feature>
<feature type="chain" id="PRO_5035290849" description="YD repeat-containing protein" evidence="1">
    <location>
        <begin position="19"/>
        <end position="270"/>
    </location>
</feature>
<protein>
    <recommendedName>
        <fullName evidence="4">YD repeat-containing protein</fullName>
    </recommendedName>
</protein>